<feature type="compositionally biased region" description="Polar residues" evidence="1">
    <location>
        <begin position="1"/>
        <end position="12"/>
    </location>
</feature>
<sequence length="517" mass="56538">MSTIYSPSRSPASTRLPLGGGGGVSSSRLRSSSLKKPPEPLRRAVADCLSSSSSPAHHGTPSATASEASRTLREYLAAYPTTDLAYGVILWCYFLDHTSRALSAVHEQVSINALSFWVLLLDAILGAGIRRCCPQFEGFVTNNKIRTPIHVEFYGDLSPAVVAKCVALLKRYLLRYKPSEETLLQIDRFCVSIIAECDTSPNRKLAPWSRSLSQQSGASTTSNTVSHLPVSSYASGALVKSLNYVRSLVAQYIPKRSFQPAAFAGAPSASRQALPTLSSLLSKSFNSQLSPANGKELLENKDVSTVSTSGSPIAEEINRMEDHEFTAFDVFKWRWCRDQQLSPSLSKSDHLLNSKDVSAHNFLEVGAAALLVGDMEAKMKGEPWKIFGSTEMPYLDQLLQPSLLTTVTNSASARAHLRAITALKRSKPGPHQIWEDSPVSTFRPRAKPLFQYRHYSEQQPLRLNPMEVYEVIAAACSETSAPNTYLMTVSSKLSNNSGKPSMDVAVSVLVKLVIDMY</sequence>
<accession>A0ABS8SG24</accession>
<dbReference type="PANTHER" id="PTHR34958:SF1">
    <property type="entry name" value="ARMADILLO-LIKE HELICAL DOMAIN-CONTAINING PROTEIN"/>
    <property type="match status" value="1"/>
</dbReference>
<feature type="region of interest" description="Disordered" evidence="1">
    <location>
        <begin position="1"/>
        <end position="40"/>
    </location>
</feature>
<evidence type="ECO:0000256" key="1">
    <source>
        <dbReference type="SAM" id="MobiDB-lite"/>
    </source>
</evidence>
<evidence type="ECO:0000313" key="2">
    <source>
        <dbReference type="EMBL" id="MCD7457846.1"/>
    </source>
</evidence>
<protein>
    <submittedName>
        <fullName evidence="2">Uncharacterized protein</fullName>
    </submittedName>
</protein>
<comment type="caution">
    <text evidence="2">The sequence shown here is derived from an EMBL/GenBank/DDBJ whole genome shotgun (WGS) entry which is preliminary data.</text>
</comment>
<evidence type="ECO:0000313" key="3">
    <source>
        <dbReference type="Proteomes" id="UP000823775"/>
    </source>
</evidence>
<organism evidence="2 3">
    <name type="scientific">Datura stramonium</name>
    <name type="common">Jimsonweed</name>
    <name type="synonym">Common thornapple</name>
    <dbReference type="NCBI Taxonomy" id="4076"/>
    <lineage>
        <taxon>Eukaryota</taxon>
        <taxon>Viridiplantae</taxon>
        <taxon>Streptophyta</taxon>
        <taxon>Embryophyta</taxon>
        <taxon>Tracheophyta</taxon>
        <taxon>Spermatophyta</taxon>
        <taxon>Magnoliopsida</taxon>
        <taxon>eudicotyledons</taxon>
        <taxon>Gunneridae</taxon>
        <taxon>Pentapetalae</taxon>
        <taxon>asterids</taxon>
        <taxon>lamiids</taxon>
        <taxon>Solanales</taxon>
        <taxon>Solanaceae</taxon>
        <taxon>Solanoideae</taxon>
        <taxon>Datureae</taxon>
        <taxon>Datura</taxon>
    </lineage>
</organism>
<dbReference type="EMBL" id="JACEIK010000483">
    <property type="protein sequence ID" value="MCD7457846.1"/>
    <property type="molecule type" value="Genomic_DNA"/>
</dbReference>
<name>A0ABS8SG24_DATST</name>
<proteinExistence type="predicted"/>
<dbReference type="PANTHER" id="PTHR34958">
    <property type="entry name" value="CONDITIONAL LOSS-OF-GROWTH 1"/>
    <property type="match status" value="1"/>
</dbReference>
<dbReference type="Proteomes" id="UP000823775">
    <property type="component" value="Unassembled WGS sequence"/>
</dbReference>
<feature type="compositionally biased region" description="Low complexity" evidence="1">
    <location>
        <begin position="25"/>
        <end position="34"/>
    </location>
</feature>
<feature type="non-terminal residue" evidence="2">
    <location>
        <position position="517"/>
    </location>
</feature>
<reference evidence="2 3" key="1">
    <citation type="journal article" date="2021" name="BMC Genomics">
        <title>Datura genome reveals duplications of psychoactive alkaloid biosynthetic genes and high mutation rate following tissue culture.</title>
        <authorList>
            <person name="Rajewski A."/>
            <person name="Carter-House D."/>
            <person name="Stajich J."/>
            <person name="Litt A."/>
        </authorList>
    </citation>
    <scope>NUCLEOTIDE SEQUENCE [LARGE SCALE GENOMIC DNA]</scope>
    <source>
        <strain evidence="2">AR-01</strain>
    </source>
</reference>
<gene>
    <name evidence="2" type="ORF">HAX54_036427</name>
</gene>
<keyword evidence="3" id="KW-1185">Reference proteome</keyword>